<evidence type="ECO:0000313" key="1">
    <source>
        <dbReference type="EMBL" id="KOF02267.1"/>
    </source>
</evidence>
<name>A0A0L8AJ57_9BACT</name>
<protein>
    <submittedName>
        <fullName evidence="1">Uncharacterized protein</fullName>
    </submittedName>
</protein>
<gene>
    <name evidence="1" type="ORF">OB69_12605</name>
</gene>
<dbReference type="AlphaFoldDB" id="A0A0L8AJ57"/>
<accession>A0A0L8AJ57</accession>
<organism evidence="1 2">
    <name type="scientific">Roseivirga seohaensis subsp. aquiponti</name>
    <dbReference type="NCBI Taxonomy" id="1566026"/>
    <lineage>
        <taxon>Bacteria</taxon>
        <taxon>Pseudomonadati</taxon>
        <taxon>Bacteroidota</taxon>
        <taxon>Cytophagia</taxon>
        <taxon>Cytophagales</taxon>
        <taxon>Roseivirgaceae</taxon>
        <taxon>Roseivirga</taxon>
    </lineage>
</organism>
<reference evidence="2" key="1">
    <citation type="submission" date="2014-11" db="EMBL/GenBank/DDBJ databases">
        <title>Genome sequencing of Roseivirga sp. D-25.</title>
        <authorList>
            <person name="Selvaratnam C."/>
            <person name="Thevarajoo S."/>
            <person name="Goh K.M."/>
            <person name="Eee R."/>
            <person name="Chan K.-G."/>
            <person name="Chong C.S."/>
        </authorList>
    </citation>
    <scope>NUCLEOTIDE SEQUENCE [LARGE SCALE GENOMIC DNA]</scope>
    <source>
        <strain evidence="2">D-25</strain>
    </source>
</reference>
<dbReference type="RefSeq" id="WP_053224095.1">
    <property type="nucleotide sequence ID" value="NZ_JSVA01000014.1"/>
</dbReference>
<evidence type="ECO:0000313" key="2">
    <source>
        <dbReference type="Proteomes" id="UP000036908"/>
    </source>
</evidence>
<dbReference type="Proteomes" id="UP000036908">
    <property type="component" value="Unassembled WGS sequence"/>
</dbReference>
<keyword evidence="2" id="KW-1185">Reference proteome</keyword>
<sequence>MYNETYIENAGLVILSSFIPLLFERLGLVMDSAFNSVEDQEKAALLLQYILLDNPPKEEHHLVLNKLFAGLPLDHEIKNDFSVTPDELNTIHSLIEAVIAHWSAIGKSSIEGFRGSWLWRKGKLEEMEENWVLSVERNVYDMLIDRLPLSITPIKFFWMPKAIMVNWQ</sequence>
<proteinExistence type="predicted"/>
<dbReference type="Pfam" id="PF19268">
    <property type="entry name" value="CIS_TMP"/>
    <property type="match status" value="1"/>
</dbReference>
<dbReference type="InterPro" id="IPR045538">
    <property type="entry name" value="CIS_TMP"/>
</dbReference>
<comment type="caution">
    <text evidence="1">The sequence shown here is derived from an EMBL/GenBank/DDBJ whole genome shotgun (WGS) entry which is preliminary data.</text>
</comment>
<dbReference type="OrthoDB" id="1488184at2"/>
<dbReference type="PATRIC" id="fig|1566026.4.peg.815"/>
<dbReference type="EMBL" id="JSVA01000014">
    <property type="protein sequence ID" value="KOF02267.1"/>
    <property type="molecule type" value="Genomic_DNA"/>
</dbReference>